<keyword evidence="9" id="KW-1185">Reference proteome</keyword>
<dbReference type="GO" id="GO:0046872">
    <property type="term" value="F:metal ion binding"/>
    <property type="evidence" value="ECO:0007669"/>
    <property type="project" value="UniProtKB-KW"/>
</dbReference>
<dbReference type="Gene3D" id="3.50.30.80">
    <property type="entry name" value="IlvD/EDD C-terminal domain-like"/>
    <property type="match status" value="1"/>
</dbReference>
<keyword evidence="3" id="KW-0408">Iron</keyword>
<dbReference type="Pfam" id="PF24877">
    <property type="entry name" value="ILV_EDD_C"/>
    <property type="match status" value="1"/>
</dbReference>
<dbReference type="SUPFAM" id="SSF143975">
    <property type="entry name" value="IlvD/EDD N-terminal domain-like"/>
    <property type="match status" value="1"/>
</dbReference>
<dbReference type="GO" id="GO:0051536">
    <property type="term" value="F:iron-sulfur cluster binding"/>
    <property type="evidence" value="ECO:0007669"/>
    <property type="project" value="UniProtKB-KW"/>
</dbReference>
<keyword evidence="2" id="KW-0479">Metal-binding</keyword>
<sequence>MTYRSKELGLFSGRGSSSRRAIYKGCGYDDGDLAKPLIGIVNTANDAGLGHVHLDRLAARVRAGILQAGGTPFEFGTIATCGAVPIGMPHFRYELVIRDVIASSVEIMTGVQLLDGLVLLASCDSIIPGVLIGGIRAGVPCIMLTGGPQEVCKSGGRSVVMSELDQLVFGADYASGEAREKIRYLEDHVCPGPGACSLMGTANTMQILAEGLGMALPGSSTVPAVYAEKERFATQTGRRIVELVKEGVKPKDILTREALLNGVILTMALAGSTNAVLHLLSFAREVGVELTLDDFDKLSETIPVISRVIPTGKATVIDLYNAGGVPAVLGEMRDYLHKECLTVSGHTIGEIASLRRSSDHETLTAAESPVFKSGGIAVMRGNITPNGAICRTTTISEKIRKFAGPARVFNSDEEAHRAVVTGEIKKGDVVVIRYEGPRGAPGMREMMMTTDALVGIGMGQEVFVLTDGRFSGFTEGAAIGHISPEAAVGGVIAIVEDGDFIRIDIPGRTVNLDLPDDVIRERLAKWKLPLKKERGILGIYAKSALQAHEGAMIDDRVEDEGQVRREF</sequence>
<proteinExistence type="inferred from homology"/>
<dbReference type="Pfam" id="PF00920">
    <property type="entry name" value="ILVD_EDD_N"/>
    <property type="match status" value="1"/>
</dbReference>
<feature type="domain" description="Dihydroxy-acid/6-phosphogluconate dehydratase N-terminal" evidence="6">
    <location>
        <begin position="35"/>
        <end position="350"/>
    </location>
</feature>
<dbReference type="PANTHER" id="PTHR43661">
    <property type="entry name" value="D-XYLONATE DEHYDRATASE"/>
    <property type="match status" value="1"/>
</dbReference>
<evidence type="ECO:0000256" key="2">
    <source>
        <dbReference type="ARBA" id="ARBA00022723"/>
    </source>
</evidence>
<dbReference type="InterPro" id="IPR056740">
    <property type="entry name" value="ILV_EDD_C"/>
</dbReference>
<name>A0AAW5K9U8_9BACT</name>
<comment type="similarity">
    <text evidence="1">Belongs to the IlvD/Edd family.</text>
</comment>
<evidence type="ECO:0000259" key="7">
    <source>
        <dbReference type="Pfam" id="PF24877"/>
    </source>
</evidence>
<evidence type="ECO:0000256" key="3">
    <source>
        <dbReference type="ARBA" id="ARBA00023004"/>
    </source>
</evidence>
<keyword evidence="4" id="KW-0411">Iron-sulfur</keyword>
<dbReference type="GO" id="GO:0016836">
    <property type="term" value="F:hydro-lyase activity"/>
    <property type="evidence" value="ECO:0007669"/>
    <property type="project" value="TreeGrafter"/>
</dbReference>
<dbReference type="FunFam" id="3.50.30.80:FF:000001">
    <property type="entry name" value="Dihydroxy-acid dehydratase"/>
    <property type="match status" value="1"/>
</dbReference>
<dbReference type="GO" id="GO:0005829">
    <property type="term" value="C:cytosol"/>
    <property type="evidence" value="ECO:0007669"/>
    <property type="project" value="TreeGrafter"/>
</dbReference>
<protein>
    <submittedName>
        <fullName evidence="8">Dihydroxy-acid dehydratase</fullName>
    </submittedName>
</protein>
<dbReference type="RefSeq" id="WP_256182316.1">
    <property type="nucleotide sequence ID" value="NZ_CAJLEK010000123.1"/>
</dbReference>
<dbReference type="SUPFAM" id="SSF52016">
    <property type="entry name" value="LeuD/IlvD-like"/>
    <property type="match status" value="1"/>
</dbReference>
<evidence type="ECO:0000256" key="4">
    <source>
        <dbReference type="ARBA" id="ARBA00023014"/>
    </source>
</evidence>
<keyword evidence="5" id="KW-0456">Lyase</keyword>
<dbReference type="EMBL" id="JANFYT010000041">
    <property type="protein sequence ID" value="MCQ4815543.1"/>
    <property type="molecule type" value="Genomic_DNA"/>
</dbReference>
<dbReference type="AlphaFoldDB" id="A0AAW5K9U8"/>
<dbReference type="InterPro" id="IPR042096">
    <property type="entry name" value="Dihydro-acid_dehy_C"/>
</dbReference>
<dbReference type="Proteomes" id="UP001205919">
    <property type="component" value="Unassembled WGS sequence"/>
</dbReference>
<evidence type="ECO:0000313" key="9">
    <source>
        <dbReference type="Proteomes" id="UP001205919"/>
    </source>
</evidence>
<gene>
    <name evidence="8" type="ORF">NE630_13980</name>
</gene>
<evidence type="ECO:0000256" key="5">
    <source>
        <dbReference type="ARBA" id="ARBA00023239"/>
    </source>
</evidence>
<accession>A0AAW5K9U8</accession>
<dbReference type="PANTHER" id="PTHR43661:SF3">
    <property type="entry name" value="D-XYLONATE DEHYDRATASE YAGF-RELATED"/>
    <property type="match status" value="1"/>
</dbReference>
<evidence type="ECO:0000259" key="6">
    <source>
        <dbReference type="Pfam" id="PF00920"/>
    </source>
</evidence>
<feature type="domain" description="Dihydroxy-acid/6-phosphogluconate dehydratase C-terminal" evidence="7">
    <location>
        <begin position="363"/>
        <end position="551"/>
    </location>
</feature>
<reference evidence="8 9" key="1">
    <citation type="submission" date="2022-06" db="EMBL/GenBank/DDBJ databases">
        <title>Isolation of gut microbiota from human fecal samples.</title>
        <authorList>
            <person name="Pamer E.G."/>
            <person name="Barat B."/>
            <person name="Waligurski E."/>
            <person name="Medina S."/>
            <person name="Paddock L."/>
            <person name="Mostad J."/>
        </authorList>
    </citation>
    <scope>NUCLEOTIDE SEQUENCE [LARGE SCALE GENOMIC DNA]</scope>
    <source>
        <strain evidence="8 9">DFI.9.90</strain>
    </source>
</reference>
<dbReference type="InterPro" id="IPR000581">
    <property type="entry name" value="ILV_EDD_N"/>
</dbReference>
<evidence type="ECO:0000256" key="1">
    <source>
        <dbReference type="ARBA" id="ARBA00006486"/>
    </source>
</evidence>
<comment type="caution">
    <text evidence="8">The sequence shown here is derived from an EMBL/GenBank/DDBJ whole genome shotgun (WGS) entry which is preliminary data.</text>
</comment>
<organism evidence="8 9">
    <name type="scientific">Cloacibacillus evryensis</name>
    <dbReference type="NCBI Taxonomy" id="508460"/>
    <lineage>
        <taxon>Bacteria</taxon>
        <taxon>Thermotogati</taxon>
        <taxon>Synergistota</taxon>
        <taxon>Synergistia</taxon>
        <taxon>Synergistales</taxon>
        <taxon>Synergistaceae</taxon>
        <taxon>Cloacibacillus</taxon>
    </lineage>
</organism>
<evidence type="ECO:0000313" key="8">
    <source>
        <dbReference type="EMBL" id="MCQ4815543.1"/>
    </source>
</evidence>
<dbReference type="InterPro" id="IPR037237">
    <property type="entry name" value="IlvD/EDD_N"/>
</dbReference>